<keyword evidence="4" id="KW-1185">Reference proteome</keyword>
<evidence type="ECO:0000313" key="4">
    <source>
        <dbReference type="Proteomes" id="UP000694918"/>
    </source>
</evidence>
<dbReference type="InterPro" id="IPR036691">
    <property type="entry name" value="Endo/exonu/phosph_ase_sf"/>
</dbReference>
<dbReference type="KEGG" id="peu:105116948"/>
<evidence type="ECO:0000259" key="3">
    <source>
        <dbReference type="Pfam" id="PF14111"/>
    </source>
</evidence>
<dbReference type="InterPro" id="IPR040256">
    <property type="entry name" value="At4g02000-like"/>
</dbReference>
<dbReference type="SUPFAM" id="SSF56219">
    <property type="entry name" value="DNase I-like"/>
    <property type="match status" value="1"/>
</dbReference>
<feature type="domain" description="DUF4283" evidence="3">
    <location>
        <begin position="227"/>
        <end position="307"/>
    </location>
</feature>
<name>A0AAJ6TKT9_POPEU</name>
<evidence type="ECO:0000256" key="1">
    <source>
        <dbReference type="SAM" id="MobiDB-lite"/>
    </source>
</evidence>
<dbReference type="AlphaFoldDB" id="A0AAJ6TKT9"/>
<sequence length="933" mass="103311">MAAIGCISLASTWPYWWKSLCIDALVSSLCIDALVSSHGGVGIALFLHGLCMDNLVSLHGTVSPSPLHGLSRAFIMDGGQIGYSLHRYAKTISLHELVRVGRLLFAYADTDPDFVAHLVLALMVAPAVDIDGVPPPLAPSTPRDVGLRAPHPDPAMVGSSGSKHLDVVLVEECPDGSDDEILDKDRLDFNFFEEESTDSCTKLQNFALNHLSKTCAISSEDIQPKFEVWNLCVVGYVSGKNPGYRALNSIISNVWKCEASVTIHESGWLVYKFKTEEDKLTILRRGPYLMYGRPLVLRPMTKFFDFSSAEMSRVPVLVKFPCLPLCCWSPELRHSVEISLPEGLTLHQKVVYETLPKYCNFCHVLGHSRLLCPKAAAASNTASPSQPPALAGHTRKGHALSRLGPQISHQSSPSPSPVPGPSQVQDTPVVTEVATILDDPHATTEDWVTVGSKRKLSKKSGCSLKGKEVDVSGTGIVVPSPIPSFPVSAGTDRPLSSPQPIPLVDSSCVGNVRDSSPHSIELLEAHHRAGVAREPSPPKNPHLAVNPDSNNAMAGNIHEVVGLMKKHKMDVCGLLETKLLPFRVLRLKHWQYFTNADIAGTARIMVFCNPATVKLDLLASSAQAIHFSVTSLISQLSFKLTYVYGFNTISARRSLWGELRCWNSNSPWMVLGDFNSVLSSIDKHNGEVVSLYEISDFRDCCFDLGLHDVNFTGCHFSWTNGTVWSKLDRVMINPSCSSLNHLTHVHFGPPGAFTDHSPAAVRLGPFQQGRRCFKFFNMWTSHVQFLELVSSHWFFPIYGTPMYILCRRLKLLKGPLKVLNRLHFSHISERVLRLESELDQHQYALQQDMDNQLLHAQDSLLRSKLSTLKLAEQQFFSQKTKCTFLQHSDRGSKFFHALMGHNHRRNFISTITCNHSGLSTSLQEVGDEFVAYY</sequence>
<reference evidence="5" key="1">
    <citation type="submission" date="2025-08" db="UniProtKB">
        <authorList>
            <consortium name="RefSeq"/>
        </authorList>
    </citation>
    <scope>IDENTIFICATION</scope>
</reference>
<dbReference type="InterPro" id="IPR025558">
    <property type="entry name" value="DUF4283"/>
</dbReference>
<organism evidence="4 5">
    <name type="scientific">Populus euphratica</name>
    <name type="common">Euphrates poplar</name>
    <dbReference type="NCBI Taxonomy" id="75702"/>
    <lineage>
        <taxon>Eukaryota</taxon>
        <taxon>Viridiplantae</taxon>
        <taxon>Streptophyta</taxon>
        <taxon>Embryophyta</taxon>
        <taxon>Tracheophyta</taxon>
        <taxon>Spermatophyta</taxon>
        <taxon>Magnoliopsida</taxon>
        <taxon>eudicotyledons</taxon>
        <taxon>Gunneridae</taxon>
        <taxon>Pentapetalae</taxon>
        <taxon>rosids</taxon>
        <taxon>fabids</taxon>
        <taxon>Malpighiales</taxon>
        <taxon>Salicaceae</taxon>
        <taxon>Saliceae</taxon>
        <taxon>Populus</taxon>
    </lineage>
</organism>
<evidence type="ECO:0000259" key="2">
    <source>
        <dbReference type="Pfam" id="PF03372"/>
    </source>
</evidence>
<dbReference type="GO" id="GO:0003824">
    <property type="term" value="F:catalytic activity"/>
    <property type="evidence" value="ECO:0007669"/>
    <property type="project" value="InterPro"/>
</dbReference>
<dbReference type="InterPro" id="IPR005135">
    <property type="entry name" value="Endo/exonuclease/phosphatase"/>
</dbReference>
<dbReference type="PANTHER" id="PTHR31286">
    <property type="entry name" value="GLYCINE-RICH CELL WALL STRUCTURAL PROTEIN 1.8-LIKE"/>
    <property type="match status" value="1"/>
</dbReference>
<feature type="domain" description="Endonuclease/exonuclease/phosphatase" evidence="2">
    <location>
        <begin position="556"/>
        <end position="756"/>
    </location>
</feature>
<dbReference type="GeneID" id="105116948"/>
<proteinExistence type="predicted"/>
<dbReference type="RefSeq" id="XP_011012765.1">
    <property type="nucleotide sequence ID" value="XM_011014463.1"/>
</dbReference>
<evidence type="ECO:0000313" key="5">
    <source>
        <dbReference type="RefSeq" id="XP_011012765.1"/>
    </source>
</evidence>
<gene>
    <name evidence="5" type="primary">LOC105116948</name>
</gene>
<feature type="compositionally biased region" description="Low complexity" evidence="1">
    <location>
        <begin position="404"/>
        <end position="413"/>
    </location>
</feature>
<dbReference type="Proteomes" id="UP000694918">
    <property type="component" value="Unplaced"/>
</dbReference>
<dbReference type="Pfam" id="PF14111">
    <property type="entry name" value="DUF4283"/>
    <property type="match status" value="1"/>
</dbReference>
<dbReference type="PANTHER" id="PTHR31286:SF180">
    <property type="entry name" value="OS10G0362600 PROTEIN"/>
    <property type="match status" value="1"/>
</dbReference>
<protein>
    <submittedName>
        <fullName evidence="5">Uncharacterized protein LOC105116948</fullName>
    </submittedName>
</protein>
<accession>A0AAJ6TKT9</accession>
<dbReference type="Gene3D" id="3.60.10.10">
    <property type="entry name" value="Endonuclease/exonuclease/phosphatase"/>
    <property type="match status" value="1"/>
</dbReference>
<dbReference type="Pfam" id="PF03372">
    <property type="entry name" value="Exo_endo_phos"/>
    <property type="match status" value="1"/>
</dbReference>
<feature type="region of interest" description="Disordered" evidence="1">
    <location>
        <begin position="404"/>
        <end position="426"/>
    </location>
</feature>